<organism evidence="1 2">
    <name type="scientific">Dovyalis caffra</name>
    <dbReference type="NCBI Taxonomy" id="77055"/>
    <lineage>
        <taxon>Eukaryota</taxon>
        <taxon>Viridiplantae</taxon>
        <taxon>Streptophyta</taxon>
        <taxon>Embryophyta</taxon>
        <taxon>Tracheophyta</taxon>
        <taxon>Spermatophyta</taxon>
        <taxon>Magnoliopsida</taxon>
        <taxon>eudicotyledons</taxon>
        <taxon>Gunneridae</taxon>
        <taxon>Pentapetalae</taxon>
        <taxon>rosids</taxon>
        <taxon>fabids</taxon>
        <taxon>Malpighiales</taxon>
        <taxon>Salicaceae</taxon>
        <taxon>Flacourtieae</taxon>
        <taxon>Dovyalis</taxon>
    </lineage>
</organism>
<proteinExistence type="predicted"/>
<dbReference type="AlphaFoldDB" id="A0AAV1S184"/>
<sequence length="79" mass="8872">MGLNLIIDLSSYSLPRRPHLVIIPVKKHPMKLRSMGPLKAHLATSSQLVPLAPTYYSLAKHFLEWCKAIIVEVNAPLNE</sequence>
<dbReference type="Proteomes" id="UP001314170">
    <property type="component" value="Unassembled WGS sequence"/>
</dbReference>
<name>A0AAV1S184_9ROSI</name>
<accession>A0AAV1S184</accession>
<evidence type="ECO:0000313" key="1">
    <source>
        <dbReference type="EMBL" id="CAK7342261.1"/>
    </source>
</evidence>
<dbReference type="EMBL" id="CAWUPB010001160">
    <property type="protein sequence ID" value="CAK7342261.1"/>
    <property type="molecule type" value="Genomic_DNA"/>
</dbReference>
<gene>
    <name evidence="1" type="ORF">DCAF_LOCUS16701</name>
</gene>
<reference evidence="1 2" key="1">
    <citation type="submission" date="2024-01" db="EMBL/GenBank/DDBJ databases">
        <authorList>
            <person name="Waweru B."/>
        </authorList>
    </citation>
    <scope>NUCLEOTIDE SEQUENCE [LARGE SCALE GENOMIC DNA]</scope>
</reference>
<protein>
    <submittedName>
        <fullName evidence="1">Uncharacterized protein</fullName>
    </submittedName>
</protein>
<evidence type="ECO:0000313" key="2">
    <source>
        <dbReference type="Proteomes" id="UP001314170"/>
    </source>
</evidence>
<keyword evidence="2" id="KW-1185">Reference proteome</keyword>
<comment type="caution">
    <text evidence="1">The sequence shown here is derived from an EMBL/GenBank/DDBJ whole genome shotgun (WGS) entry which is preliminary data.</text>
</comment>